<dbReference type="SUPFAM" id="SSF81653">
    <property type="entry name" value="Calcium ATPase, transduction domain A"/>
    <property type="match status" value="1"/>
</dbReference>
<evidence type="ECO:0000259" key="11">
    <source>
        <dbReference type="Pfam" id="PF00122"/>
    </source>
</evidence>
<dbReference type="GO" id="GO:0005507">
    <property type="term" value="F:copper ion binding"/>
    <property type="evidence" value="ECO:0007669"/>
    <property type="project" value="TreeGrafter"/>
</dbReference>
<dbReference type="InterPro" id="IPR001757">
    <property type="entry name" value="P_typ_ATPase"/>
</dbReference>
<dbReference type="PANTHER" id="PTHR43520:SF8">
    <property type="entry name" value="P-TYPE CU(+) TRANSPORTER"/>
    <property type="match status" value="1"/>
</dbReference>
<keyword evidence="9 10" id="KW-0472">Membrane</keyword>
<evidence type="ECO:0000256" key="4">
    <source>
        <dbReference type="ARBA" id="ARBA00022723"/>
    </source>
</evidence>
<dbReference type="AlphaFoldDB" id="A0A426TVP3"/>
<dbReference type="GO" id="GO:0043682">
    <property type="term" value="F:P-type divalent copper transporter activity"/>
    <property type="evidence" value="ECO:0007669"/>
    <property type="project" value="TreeGrafter"/>
</dbReference>
<feature type="transmembrane region" description="Helical" evidence="10">
    <location>
        <begin position="177"/>
        <end position="206"/>
    </location>
</feature>
<organism evidence="12 13">
    <name type="scientific">Candidatus Viridilinea halotolerans</name>
    <dbReference type="NCBI Taxonomy" id="2491704"/>
    <lineage>
        <taxon>Bacteria</taxon>
        <taxon>Bacillati</taxon>
        <taxon>Chloroflexota</taxon>
        <taxon>Chloroflexia</taxon>
        <taxon>Chloroflexales</taxon>
        <taxon>Chloroflexineae</taxon>
        <taxon>Oscillochloridaceae</taxon>
        <taxon>Candidatus Viridilinea</taxon>
    </lineage>
</organism>
<feature type="transmembrane region" description="Helical" evidence="10">
    <location>
        <begin position="134"/>
        <end position="157"/>
    </location>
</feature>
<evidence type="ECO:0000313" key="13">
    <source>
        <dbReference type="Proteomes" id="UP000280307"/>
    </source>
</evidence>
<dbReference type="GO" id="GO:0005524">
    <property type="term" value="F:ATP binding"/>
    <property type="evidence" value="ECO:0007669"/>
    <property type="project" value="UniProtKB-UniRule"/>
</dbReference>
<dbReference type="Proteomes" id="UP000280307">
    <property type="component" value="Unassembled WGS sequence"/>
</dbReference>
<keyword evidence="10" id="KW-1003">Cell membrane</keyword>
<dbReference type="InterPro" id="IPR023214">
    <property type="entry name" value="HAD_sf"/>
</dbReference>
<feature type="transmembrane region" description="Helical" evidence="10">
    <location>
        <begin position="690"/>
        <end position="709"/>
    </location>
</feature>
<dbReference type="Gene3D" id="3.40.1110.10">
    <property type="entry name" value="Calcium-transporting ATPase, cytoplasmic domain N"/>
    <property type="match status" value="1"/>
</dbReference>
<reference evidence="12 13" key="1">
    <citation type="submission" date="2018-12" db="EMBL/GenBank/DDBJ databases">
        <title>Genome Sequence of Candidatus Viridilinea halotolerans isolated from saline sulfide-rich spring.</title>
        <authorList>
            <person name="Grouzdev D.S."/>
            <person name="Burganskaya E.I."/>
            <person name="Krutkina M.S."/>
            <person name="Sukhacheva M.V."/>
            <person name="Gorlenko V.M."/>
        </authorList>
    </citation>
    <scope>NUCLEOTIDE SEQUENCE [LARGE SCALE GENOMIC DNA]</scope>
    <source>
        <strain evidence="12">Chok-6</strain>
    </source>
</reference>
<keyword evidence="5 10" id="KW-0547">Nucleotide-binding</keyword>
<evidence type="ECO:0000256" key="2">
    <source>
        <dbReference type="ARBA" id="ARBA00006024"/>
    </source>
</evidence>
<dbReference type="InterPro" id="IPR018303">
    <property type="entry name" value="ATPase_P-typ_P_site"/>
</dbReference>
<dbReference type="EMBL" id="RSAS01000617">
    <property type="protein sequence ID" value="RRR69555.1"/>
    <property type="molecule type" value="Genomic_DNA"/>
</dbReference>
<keyword evidence="7" id="KW-1278">Translocase</keyword>
<evidence type="ECO:0000256" key="9">
    <source>
        <dbReference type="ARBA" id="ARBA00023136"/>
    </source>
</evidence>
<dbReference type="SFLD" id="SFLDS00003">
    <property type="entry name" value="Haloacid_Dehalogenase"/>
    <property type="match status" value="1"/>
</dbReference>
<evidence type="ECO:0000256" key="8">
    <source>
        <dbReference type="ARBA" id="ARBA00022989"/>
    </source>
</evidence>
<dbReference type="NCBIfam" id="TIGR01525">
    <property type="entry name" value="ATPase-IB_hvy"/>
    <property type="match status" value="1"/>
</dbReference>
<dbReference type="GO" id="GO:0016887">
    <property type="term" value="F:ATP hydrolysis activity"/>
    <property type="evidence" value="ECO:0007669"/>
    <property type="project" value="InterPro"/>
</dbReference>
<proteinExistence type="inferred from homology"/>
<evidence type="ECO:0000256" key="10">
    <source>
        <dbReference type="RuleBase" id="RU362081"/>
    </source>
</evidence>
<sequence>MIQPWPFRRKKRLIEILAPQPAVTSPPDLAAWVDEAAVVLTEVHQTLLTPVIAELKPTVTAFYRDGRHHAMPWVRLLQDRLVAADTRWQRFVETQIDPLFGNERTRQHAALGMGTSPEERDVNRRVIFAAGNLGIAWAASYVFLPLAVVSFSFSAWISWKPFYSRAYWALRHERRLTYPVVIGVSQIVAYLGGYFVPSSIATLAIITMQKLLQRTENHFRREFIGIFSTPPRTVWMLVEGAEIEVDFASIKVGDTILLEGGQVVPVDGRVVAGAATVDQHMLTGEGQPAEKEAGDHVLAATVVLAGKLYVQVEKTGIETNAAQIATILERAAKYRVSLMSRVNDFTDSMVFPLLGVGTLAWFTLGSWAGAAIMGMGVGAIARFGGPMAMLSYLNIASQQGILVKDAASLEIFKRVDTIVFDKTGTLTLEMPQLHAIHCFTELSDATLLTYAAAAESKQEHPIAQAILAAAQARDLPLPTIEDACYEIGYGIKVRLPVSALTSESPEMSADRLVRVGSQRFMALEGIALPAEVDALASSAYAQGHSLVFVAVDAQLAGVIELAPTIRPEARKAVAALRRQGLGLYIISGDHEAPTRHLAAQLGIEHSFAGVLPQDKAALVEQLKAEGRTVCFVGDGINDALAMHAAQTSVSLCGATTIATDTAQVVLMGQDLSQIAFLRSMAHDFDGTLNMLFRLTVVPIAFVTSTTFLLQTGIYFSVFIWQISMLSGIGVGLMPIYRYRGRG</sequence>
<dbReference type="Gene3D" id="3.40.50.1000">
    <property type="entry name" value="HAD superfamily/HAD-like"/>
    <property type="match status" value="1"/>
</dbReference>
<keyword evidence="8 10" id="KW-1133">Transmembrane helix</keyword>
<dbReference type="SUPFAM" id="SSF56784">
    <property type="entry name" value="HAD-like"/>
    <property type="match status" value="1"/>
</dbReference>
<evidence type="ECO:0000313" key="12">
    <source>
        <dbReference type="EMBL" id="RRR69555.1"/>
    </source>
</evidence>
<evidence type="ECO:0000256" key="1">
    <source>
        <dbReference type="ARBA" id="ARBA00004127"/>
    </source>
</evidence>
<keyword evidence="4 10" id="KW-0479">Metal-binding</keyword>
<dbReference type="Pfam" id="PF00702">
    <property type="entry name" value="Hydrolase"/>
    <property type="match status" value="1"/>
</dbReference>
<name>A0A426TVP3_9CHLR</name>
<dbReference type="GO" id="GO:0055070">
    <property type="term" value="P:copper ion homeostasis"/>
    <property type="evidence" value="ECO:0007669"/>
    <property type="project" value="TreeGrafter"/>
</dbReference>
<dbReference type="PROSITE" id="PS01229">
    <property type="entry name" value="COF_2"/>
    <property type="match status" value="1"/>
</dbReference>
<dbReference type="InterPro" id="IPR059000">
    <property type="entry name" value="ATPase_P-type_domA"/>
</dbReference>
<keyword evidence="6 10" id="KW-0067">ATP-binding</keyword>
<dbReference type="InterPro" id="IPR027256">
    <property type="entry name" value="P-typ_ATPase_IB"/>
</dbReference>
<dbReference type="NCBIfam" id="TIGR01494">
    <property type="entry name" value="ATPase_P-type"/>
    <property type="match status" value="2"/>
</dbReference>
<keyword evidence="3 10" id="KW-0812">Transmembrane</keyword>
<feature type="transmembrane region" description="Helical" evidence="10">
    <location>
        <begin position="715"/>
        <end position="736"/>
    </location>
</feature>
<dbReference type="SUPFAM" id="SSF81660">
    <property type="entry name" value="Metal cation-transporting ATPase, ATP-binding domain N"/>
    <property type="match status" value="1"/>
</dbReference>
<dbReference type="GO" id="GO:0012505">
    <property type="term" value="C:endomembrane system"/>
    <property type="evidence" value="ECO:0007669"/>
    <property type="project" value="UniProtKB-SubCell"/>
</dbReference>
<dbReference type="GO" id="GO:0005886">
    <property type="term" value="C:plasma membrane"/>
    <property type="evidence" value="ECO:0007669"/>
    <property type="project" value="UniProtKB-SubCell"/>
</dbReference>
<dbReference type="InterPro" id="IPR036412">
    <property type="entry name" value="HAD-like_sf"/>
</dbReference>
<dbReference type="InterPro" id="IPR008250">
    <property type="entry name" value="ATPase_P-typ_transduc_dom_A_sf"/>
</dbReference>
<dbReference type="PRINTS" id="PR00119">
    <property type="entry name" value="CATATPASE"/>
</dbReference>
<accession>A0A426TVP3</accession>
<dbReference type="InterPro" id="IPR023299">
    <property type="entry name" value="ATPase_P-typ_cyto_dom_N"/>
</dbReference>
<protein>
    <submittedName>
        <fullName evidence="12">Heavy metal translocating P-type ATPase</fullName>
    </submittedName>
</protein>
<comment type="similarity">
    <text evidence="2 10">Belongs to the cation transport ATPase (P-type) (TC 3.A.3) family. Type IB subfamily.</text>
</comment>
<evidence type="ECO:0000256" key="6">
    <source>
        <dbReference type="ARBA" id="ARBA00022840"/>
    </source>
</evidence>
<comment type="caution">
    <text evidence="12">The sequence shown here is derived from an EMBL/GenBank/DDBJ whole genome shotgun (WGS) entry which is preliminary data.</text>
</comment>
<dbReference type="Gene3D" id="2.70.150.10">
    <property type="entry name" value="Calcium-transporting ATPase, cytoplasmic transduction domain A"/>
    <property type="match status" value="1"/>
</dbReference>
<dbReference type="PROSITE" id="PS00154">
    <property type="entry name" value="ATPASE_E1_E2"/>
    <property type="match status" value="1"/>
</dbReference>
<feature type="domain" description="P-type ATPase A" evidence="11">
    <location>
        <begin position="231"/>
        <end position="328"/>
    </location>
</feature>
<evidence type="ECO:0000256" key="3">
    <source>
        <dbReference type="ARBA" id="ARBA00022692"/>
    </source>
</evidence>
<dbReference type="InterPro" id="IPR044492">
    <property type="entry name" value="P_typ_ATPase_HD_dom"/>
</dbReference>
<feature type="transmembrane region" description="Helical" evidence="10">
    <location>
        <begin position="370"/>
        <end position="393"/>
    </location>
</feature>
<gene>
    <name evidence="12" type="ORF">EI684_15370</name>
</gene>
<dbReference type="SFLD" id="SFLDF00027">
    <property type="entry name" value="p-type_atpase"/>
    <property type="match status" value="1"/>
</dbReference>
<dbReference type="PANTHER" id="PTHR43520">
    <property type="entry name" value="ATP7, ISOFORM B"/>
    <property type="match status" value="1"/>
</dbReference>
<dbReference type="Pfam" id="PF00122">
    <property type="entry name" value="E1-E2_ATPase"/>
    <property type="match status" value="1"/>
</dbReference>
<evidence type="ECO:0000256" key="7">
    <source>
        <dbReference type="ARBA" id="ARBA00022967"/>
    </source>
</evidence>
<comment type="subcellular location">
    <subcellularLocation>
        <location evidence="10">Cell membrane</location>
    </subcellularLocation>
    <subcellularLocation>
        <location evidence="1">Endomembrane system</location>
        <topology evidence="1">Multi-pass membrane protein</topology>
    </subcellularLocation>
</comment>
<evidence type="ECO:0000256" key="5">
    <source>
        <dbReference type="ARBA" id="ARBA00022741"/>
    </source>
</evidence>
<dbReference type="SFLD" id="SFLDG00002">
    <property type="entry name" value="C1.7:_P-type_atpase_like"/>
    <property type="match status" value="1"/>
</dbReference>